<evidence type="ECO:0000313" key="5">
    <source>
        <dbReference type="EMBL" id="KAF3044291.1"/>
    </source>
</evidence>
<dbReference type="GO" id="GO:0008270">
    <property type="term" value="F:zinc ion binding"/>
    <property type="evidence" value="ECO:0007669"/>
    <property type="project" value="InterPro"/>
</dbReference>
<dbReference type="InterPro" id="IPR001138">
    <property type="entry name" value="Zn2Cys6_DnaBD"/>
</dbReference>
<comment type="caution">
    <text evidence="5">The sequence shown here is derived from an EMBL/GenBank/DDBJ whole genome shotgun (WGS) entry which is preliminary data.</text>
</comment>
<dbReference type="AlphaFoldDB" id="A0A9P4WWT1"/>
<dbReference type="Pfam" id="PF00172">
    <property type="entry name" value="Zn_clus"/>
    <property type="match status" value="1"/>
</dbReference>
<sequence length="484" mass="53744">MSSAAIVKKERGCFQCSRRRIICDKAEPSCLKCAKKGIECSGLGRIRFAEGVARRGKFKDCKVPKVGGDDGCKELPTTTEFQSLRWHGEQRAKKRRKSDAAETTVTNELATKGLETPAEMKEDNEFANSPLASAKTDEEHDAELEDIGRGYNPVAAHSQPNEVTPWIAPIDPKLRMLFSYFSDVVAPAMVVLDDDTNGYRSLILPMALEDDLLRRAVGVVAAQHLGRQRPGLQEAAEAGRAAVISRLRKDSFQQSADKVFNKFTWATLIVLLVGETVTGSGDYRFFVQMLLSLSMSNPGRDADPIVSNFLQAQTHMFELLGVPLLGEEVGVLTMMKASESLMSFLSYTHLPEHSEDRRIADLIQQCFVSACNIYTRCAANADAVSRFHDTIQAQSIHQLIGIISQISPNARGAHALVWVCFVAGAASIDQSQRDFFVHRMEQVYARTQFRNIPTAIQSLENIWARRHGERWTVCLPQLSNVLVI</sequence>
<dbReference type="Proteomes" id="UP000758155">
    <property type="component" value="Unassembled WGS sequence"/>
</dbReference>
<dbReference type="CDD" id="cd00067">
    <property type="entry name" value="GAL4"/>
    <property type="match status" value="1"/>
</dbReference>
<dbReference type="GO" id="GO:0000981">
    <property type="term" value="F:DNA-binding transcription factor activity, RNA polymerase II-specific"/>
    <property type="evidence" value="ECO:0007669"/>
    <property type="project" value="InterPro"/>
</dbReference>
<dbReference type="OrthoDB" id="5386330at2759"/>
<dbReference type="InterPro" id="IPR036864">
    <property type="entry name" value="Zn2-C6_fun-type_DNA-bd_sf"/>
</dbReference>
<feature type="region of interest" description="Disordered" evidence="3">
    <location>
        <begin position="86"/>
        <end position="123"/>
    </location>
</feature>
<dbReference type="GO" id="GO:0005634">
    <property type="term" value="C:nucleus"/>
    <property type="evidence" value="ECO:0007669"/>
    <property type="project" value="UniProtKB-SubCell"/>
</dbReference>
<evidence type="ECO:0000256" key="3">
    <source>
        <dbReference type="SAM" id="MobiDB-lite"/>
    </source>
</evidence>
<dbReference type="GO" id="GO:0045944">
    <property type="term" value="P:positive regulation of transcription by RNA polymerase II"/>
    <property type="evidence" value="ECO:0007669"/>
    <property type="project" value="TreeGrafter"/>
</dbReference>
<evidence type="ECO:0000256" key="1">
    <source>
        <dbReference type="ARBA" id="ARBA00004123"/>
    </source>
</evidence>
<keyword evidence="6" id="KW-1185">Reference proteome</keyword>
<name>A0A9P4WWT1_9PLEO</name>
<dbReference type="Gene3D" id="4.10.240.10">
    <property type="entry name" value="Zn(2)-C6 fungal-type DNA-binding domain"/>
    <property type="match status" value="1"/>
</dbReference>
<evidence type="ECO:0000256" key="2">
    <source>
        <dbReference type="ARBA" id="ARBA00023242"/>
    </source>
</evidence>
<dbReference type="PANTHER" id="PTHR37534">
    <property type="entry name" value="TRANSCRIPTIONAL ACTIVATOR PROTEIN UGA3"/>
    <property type="match status" value="1"/>
</dbReference>
<dbReference type="PROSITE" id="PS00463">
    <property type="entry name" value="ZN2_CY6_FUNGAL_1"/>
    <property type="match status" value="1"/>
</dbReference>
<dbReference type="Pfam" id="PF11951">
    <property type="entry name" value="Fungal_trans_2"/>
    <property type="match status" value="2"/>
</dbReference>
<accession>A0A9P4WWT1</accession>
<dbReference type="GO" id="GO:0000976">
    <property type="term" value="F:transcription cis-regulatory region binding"/>
    <property type="evidence" value="ECO:0007669"/>
    <property type="project" value="TreeGrafter"/>
</dbReference>
<gene>
    <name evidence="5" type="ORF">E8E12_005895</name>
</gene>
<organism evidence="5 6">
    <name type="scientific">Didymella heteroderae</name>
    <dbReference type="NCBI Taxonomy" id="1769908"/>
    <lineage>
        <taxon>Eukaryota</taxon>
        <taxon>Fungi</taxon>
        <taxon>Dikarya</taxon>
        <taxon>Ascomycota</taxon>
        <taxon>Pezizomycotina</taxon>
        <taxon>Dothideomycetes</taxon>
        <taxon>Pleosporomycetidae</taxon>
        <taxon>Pleosporales</taxon>
        <taxon>Pleosporineae</taxon>
        <taxon>Didymellaceae</taxon>
        <taxon>Didymella</taxon>
    </lineage>
</organism>
<comment type="subcellular location">
    <subcellularLocation>
        <location evidence="1">Nucleus</location>
    </subcellularLocation>
</comment>
<proteinExistence type="predicted"/>
<dbReference type="EMBL" id="SWKV01000009">
    <property type="protein sequence ID" value="KAF3044291.1"/>
    <property type="molecule type" value="Genomic_DNA"/>
</dbReference>
<dbReference type="SMART" id="SM00066">
    <property type="entry name" value="GAL4"/>
    <property type="match status" value="1"/>
</dbReference>
<dbReference type="PROSITE" id="PS50048">
    <property type="entry name" value="ZN2_CY6_FUNGAL_2"/>
    <property type="match status" value="1"/>
</dbReference>
<dbReference type="SUPFAM" id="SSF57701">
    <property type="entry name" value="Zn2/Cys6 DNA-binding domain"/>
    <property type="match status" value="1"/>
</dbReference>
<evidence type="ECO:0000259" key="4">
    <source>
        <dbReference type="PROSITE" id="PS50048"/>
    </source>
</evidence>
<feature type="domain" description="Zn(2)-C6 fungal-type" evidence="4">
    <location>
        <begin position="12"/>
        <end position="41"/>
    </location>
</feature>
<dbReference type="InterPro" id="IPR021858">
    <property type="entry name" value="Fun_TF"/>
</dbReference>
<protein>
    <recommendedName>
        <fullName evidence="4">Zn(2)-C6 fungal-type domain-containing protein</fullName>
    </recommendedName>
</protein>
<reference evidence="5" key="1">
    <citation type="submission" date="2019-04" db="EMBL/GenBank/DDBJ databases">
        <title>Sequencing of skin fungus with MAO and IRED activity.</title>
        <authorList>
            <person name="Marsaioli A.J."/>
            <person name="Bonatto J.M.C."/>
            <person name="Reis Junior O."/>
        </authorList>
    </citation>
    <scope>NUCLEOTIDE SEQUENCE</scope>
    <source>
        <strain evidence="5">28M1</strain>
    </source>
</reference>
<evidence type="ECO:0000313" key="6">
    <source>
        <dbReference type="Proteomes" id="UP000758155"/>
    </source>
</evidence>
<keyword evidence="2" id="KW-0539">Nucleus</keyword>
<dbReference type="PANTHER" id="PTHR37534:SF17">
    <property type="entry name" value="ZN(2)-C6 FUNGAL-TYPE DOMAIN-CONTAINING PROTEIN"/>
    <property type="match status" value="1"/>
</dbReference>